<gene>
    <name evidence="2" type="ORF">HGH92_23265</name>
</gene>
<dbReference type="Pfam" id="PF12697">
    <property type="entry name" value="Abhydrolase_6"/>
    <property type="match status" value="1"/>
</dbReference>
<keyword evidence="2" id="KW-0378">Hydrolase</keyword>
<reference evidence="2 3" key="1">
    <citation type="submission" date="2020-04" db="EMBL/GenBank/DDBJ databases">
        <authorList>
            <person name="Yin C."/>
        </authorList>
    </citation>
    <scope>NUCLEOTIDE SEQUENCE [LARGE SCALE GENOMIC DNA]</scope>
    <source>
        <strain evidence="2 3">Ae27</strain>
    </source>
</reference>
<dbReference type="InterPro" id="IPR029058">
    <property type="entry name" value="AB_hydrolase_fold"/>
</dbReference>
<dbReference type="Proteomes" id="UP000570474">
    <property type="component" value="Unassembled WGS sequence"/>
</dbReference>
<evidence type="ECO:0000313" key="2">
    <source>
        <dbReference type="EMBL" id="NLR67245.1"/>
    </source>
</evidence>
<proteinExistence type="predicted"/>
<dbReference type="Gene3D" id="3.40.50.1820">
    <property type="entry name" value="alpha/beta hydrolase"/>
    <property type="match status" value="1"/>
</dbReference>
<dbReference type="GO" id="GO:0016787">
    <property type="term" value="F:hydrolase activity"/>
    <property type="evidence" value="ECO:0007669"/>
    <property type="project" value="UniProtKB-KW"/>
</dbReference>
<organism evidence="2 3">
    <name type="scientific">Chitinophaga varians</name>
    <dbReference type="NCBI Taxonomy" id="2202339"/>
    <lineage>
        <taxon>Bacteria</taxon>
        <taxon>Pseudomonadati</taxon>
        <taxon>Bacteroidota</taxon>
        <taxon>Chitinophagia</taxon>
        <taxon>Chitinophagales</taxon>
        <taxon>Chitinophagaceae</taxon>
        <taxon>Chitinophaga</taxon>
    </lineage>
</organism>
<feature type="domain" description="AB hydrolase-1" evidence="1">
    <location>
        <begin position="28"/>
        <end position="252"/>
    </location>
</feature>
<dbReference type="SUPFAM" id="SSF53474">
    <property type="entry name" value="alpha/beta-Hydrolases"/>
    <property type="match status" value="1"/>
</dbReference>
<accession>A0A847S1H5</accession>
<dbReference type="PANTHER" id="PTHR37017:SF11">
    <property type="entry name" value="ESTERASE_LIPASE_THIOESTERASE DOMAIN-CONTAINING PROTEIN"/>
    <property type="match status" value="1"/>
</dbReference>
<evidence type="ECO:0000313" key="3">
    <source>
        <dbReference type="Proteomes" id="UP000570474"/>
    </source>
</evidence>
<dbReference type="PANTHER" id="PTHR37017">
    <property type="entry name" value="AB HYDROLASE-1 DOMAIN-CONTAINING PROTEIN-RELATED"/>
    <property type="match status" value="1"/>
</dbReference>
<sequence length="259" mass="29346">MQSKLVKLIIVFLLVQVSLMAQSHKVYVLVHGAWHGGWCWQRVSEKLRTDGNIVYTPTLSGLGEHNNQPHDSIDLNTHITDIVNLLNMEDLHEVVLVGHSYAGVVITGVADRIPERISKLVYLDAVLAENGESCISVHPEQVRKEFEKDASQHGMRSLSVRPSSLFGVSDHKDRQWVDSRLTLQPYHTFAQPLMLQHPYGNGLPLIYIACTQPQLPVLRQFADKARQSPQWKYYEMKTGHDAMITRPKELANLLVSLSR</sequence>
<protein>
    <submittedName>
        <fullName evidence="2">Alpha/beta hydrolase</fullName>
    </submittedName>
</protein>
<dbReference type="RefSeq" id="WP_168873124.1">
    <property type="nucleotide sequence ID" value="NZ_JABAIA010000002.1"/>
</dbReference>
<evidence type="ECO:0000259" key="1">
    <source>
        <dbReference type="Pfam" id="PF12697"/>
    </source>
</evidence>
<keyword evidence="3" id="KW-1185">Reference proteome</keyword>
<dbReference type="AlphaFoldDB" id="A0A847S1H5"/>
<dbReference type="InterPro" id="IPR000073">
    <property type="entry name" value="AB_hydrolase_1"/>
</dbReference>
<dbReference type="EMBL" id="JABAIA010000002">
    <property type="protein sequence ID" value="NLR67245.1"/>
    <property type="molecule type" value="Genomic_DNA"/>
</dbReference>
<dbReference type="InterPro" id="IPR052897">
    <property type="entry name" value="Sec-Metab_Biosynth_Hydrolase"/>
</dbReference>
<name>A0A847S1H5_9BACT</name>
<comment type="caution">
    <text evidence="2">The sequence shown here is derived from an EMBL/GenBank/DDBJ whole genome shotgun (WGS) entry which is preliminary data.</text>
</comment>